<accession>A0ACB8AWF0</accession>
<sequence length="111" mass="12355">MSTLRLADHFEVLEKLKLVAAPLLVSIATAIILHLLSNIPRNASNFLLLACRVIVTSTCAYVFKATDRKLGSSSAQSEVLKLLDMDDWPRDIRTALRPFHLDPDLALYTCC</sequence>
<protein>
    <submittedName>
        <fullName evidence="1">Uncharacterized protein</fullName>
    </submittedName>
</protein>
<name>A0ACB8AWF0_9AGAM</name>
<evidence type="ECO:0000313" key="1">
    <source>
        <dbReference type="EMBL" id="KAH7917514.1"/>
    </source>
</evidence>
<evidence type="ECO:0000313" key="2">
    <source>
        <dbReference type="Proteomes" id="UP000790709"/>
    </source>
</evidence>
<keyword evidence="2" id="KW-1185">Reference proteome</keyword>
<comment type="caution">
    <text evidence="1">The sequence shown here is derived from an EMBL/GenBank/DDBJ whole genome shotgun (WGS) entry which is preliminary data.</text>
</comment>
<proteinExistence type="predicted"/>
<gene>
    <name evidence="1" type="ORF">BV22DRAFT_1026192</name>
</gene>
<feature type="non-terminal residue" evidence="1">
    <location>
        <position position="111"/>
    </location>
</feature>
<reference evidence="1" key="1">
    <citation type="journal article" date="2021" name="New Phytol.">
        <title>Evolutionary innovations through gain and loss of genes in the ectomycorrhizal Boletales.</title>
        <authorList>
            <person name="Wu G."/>
            <person name="Miyauchi S."/>
            <person name="Morin E."/>
            <person name="Kuo A."/>
            <person name="Drula E."/>
            <person name="Varga T."/>
            <person name="Kohler A."/>
            <person name="Feng B."/>
            <person name="Cao Y."/>
            <person name="Lipzen A."/>
            <person name="Daum C."/>
            <person name="Hundley H."/>
            <person name="Pangilinan J."/>
            <person name="Johnson J."/>
            <person name="Barry K."/>
            <person name="LaButti K."/>
            <person name="Ng V."/>
            <person name="Ahrendt S."/>
            <person name="Min B."/>
            <person name="Choi I.G."/>
            <person name="Park H."/>
            <person name="Plett J.M."/>
            <person name="Magnuson J."/>
            <person name="Spatafora J.W."/>
            <person name="Nagy L.G."/>
            <person name="Henrissat B."/>
            <person name="Grigoriev I.V."/>
            <person name="Yang Z.L."/>
            <person name="Xu J."/>
            <person name="Martin F.M."/>
        </authorList>
    </citation>
    <scope>NUCLEOTIDE SEQUENCE</scope>
    <source>
        <strain evidence="1">KUC20120723A-06</strain>
    </source>
</reference>
<dbReference type="EMBL" id="MU267035">
    <property type="protein sequence ID" value="KAH7917514.1"/>
    <property type="molecule type" value="Genomic_DNA"/>
</dbReference>
<dbReference type="Proteomes" id="UP000790709">
    <property type="component" value="Unassembled WGS sequence"/>
</dbReference>
<organism evidence="1 2">
    <name type="scientific">Leucogyrophana mollusca</name>
    <dbReference type="NCBI Taxonomy" id="85980"/>
    <lineage>
        <taxon>Eukaryota</taxon>
        <taxon>Fungi</taxon>
        <taxon>Dikarya</taxon>
        <taxon>Basidiomycota</taxon>
        <taxon>Agaricomycotina</taxon>
        <taxon>Agaricomycetes</taxon>
        <taxon>Agaricomycetidae</taxon>
        <taxon>Boletales</taxon>
        <taxon>Boletales incertae sedis</taxon>
        <taxon>Leucogyrophana</taxon>
    </lineage>
</organism>